<dbReference type="eggNOG" id="COG1999">
    <property type="taxonomic scope" value="Bacteria"/>
</dbReference>
<evidence type="ECO:0000256" key="1">
    <source>
        <dbReference type="ARBA" id="ARBA00010996"/>
    </source>
</evidence>
<dbReference type="AlphaFoldDB" id="H1Y858"/>
<dbReference type="InterPro" id="IPR013766">
    <property type="entry name" value="Thioredoxin_domain"/>
</dbReference>
<dbReference type="SUPFAM" id="SSF52833">
    <property type="entry name" value="Thioredoxin-like"/>
    <property type="match status" value="1"/>
</dbReference>
<comment type="similarity">
    <text evidence="1">Belongs to the SCO1/2 family.</text>
</comment>
<evidence type="ECO:0000313" key="6">
    <source>
        <dbReference type="EMBL" id="EHQ31080.1"/>
    </source>
</evidence>
<dbReference type="Gene3D" id="3.40.30.10">
    <property type="entry name" value="Glutaredoxin"/>
    <property type="match status" value="1"/>
</dbReference>
<dbReference type="GO" id="GO:0046872">
    <property type="term" value="F:metal ion binding"/>
    <property type="evidence" value="ECO:0007669"/>
    <property type="project" value="UniProtKB-KW"/>
</dbReference>
<evidence type="ECO:0000259" key="5">
    <source>
        <dbReference type="PROSITE" id="PS51352"/>
    </source>
</evidence>
<dbReference type="Pfam" id="PF02630">
    <property type="entry name" value="SCO1-SenC"/>
    <property type="match status" value="1"/>
</dbReference>
<keyword evidence="3" id="KW-0479">Metal-binding</keyword>
<gene>
    <name evidence="6" type="ORF">Mucpa_7036</name>
</gene>
<dbReference type="InterPro" id="IPR003782">
    <property type="entry name" value="SCO1/SenC"/>
</dbReference>
<sequence length="212" mass="23958">MKKQICYLAGVLLIAACHSAPKELPILGPREAVQKTVNGKTVTDTVYQTIPAFKFLNQDSAMIDNHTFDGKIYVADFFFTSCPTICPVMHRNLLKVYEKYKGHQEVMLLSHSIDFKYDIPHVLKKYADKLGITGTQWEFVHGSKEAVYTLAQKNYLVSVAQDAGQPGGYVHQGYLVLIDKEKRVRGAYDGTDEKQVEQMMKDMDTLLSAYTH</sequence>
<feature type="binding site" evidence="3">
    <location>
        <position position="82"/>
    </location>
    <ligand>
        <name>Cu cation</name>
        <dbReference type="ChEBI" id="CHEBI:23378"/>
    </ligand>
</feature>
<proteinExistence type="inferred from homology"/>
<name>H1Y858_9SPHI</name>
<keyword evidence="4" id="KW-1015">Disulfide bond</keyword>
<accession>H1Y858</accession>
<feature type="disulfide bond" description="Redox-active" evidence="4">
    <location>
        <begin position="82"/>
        <end position="86"/>
    </location>
</feature>
<dbReference type="OrthoDB" id="9811998at2"/>
<dbReference type="PANTHER" id="PTHR12151">
    <property type="entry name" value="ELECTRON TRANSPORT PROTIN SCO1/SENC FAMILY MEMBER"/>
    <property type="match status" value="1"/>
</dbReference>
<dbReference type="CDD" id="cd02968">
    <property type="entry name" value="SCO"/>
    <property type="match status" value="1"/>
</dbReference>
<feature type="binding site" evidence="3">
    <location>
        <position position="86"/>
    </location>
    <ligand>
        <name>Cu cation</name>
        <dbReference type="ChEBI" id="CHEBI:23378"/>
    </ligand>
</feature>
<dbReference type="STRING" id="714943.Mucpa_7036"/>
<dbReference type="InterPro" id="IPR036249">
    <property type="entry name" value="Thioredoxin-like_sf"/>
</dbReference>
<evidence type="ECO:0000256" key="2">
    <source>
        <dbReference type="ARBA" id="ARBA00023008"/>
    </source>
</evidence>
<dbReference type="HOGENOM" id="CLU_050131_2_0_10"/>
<keyword evidence="7" id="KW-1185">Reference proteome</keyword>
<feature type="domain" description="Thioredoxin" evidence="5">
    <location>
        <begin position="44"/>
        <end position="208"/>
    </location>
</feature>
<organism evidence="6 7">
    <name type="scientific">Mucilaginibacter paludis DSM 18603</name>
    <dbReference type="NCBI Taxonomy" id="714943"/>
    <lineage>
        <taxon>Bacteria</taxon>
        <taxon>Pseudomonadati</taxon>
        <taxon>Bacteroidota</taxon>
        <taxon>Sphingobacteriia</taxon>
        <taxon>Sphingobacteriales</taxon>
        <taxon>Sphingobacteriaceae</taxon>
        <taxon>Mucilaginibacter</taxon>
    </lineage>
</organism>
<evidence type="ECO:0000256" key="4">
    <source>
        <dbReference type="PIRSR" id="PIRSR603782-2"/>
    </source>
</evidence>
<keyword evidence="2 3" id="KW-0186">Copper</keyword>
<evidence type="ECO:0000256" key="3">
    <source>
        <dbReference type="PIRSR" id="PIRSR603782-1"/>
    </source>
</evidence>
<feature type="binding site" evidence="3">
    <location>
        <position position="171"/>
    </location>
    <ligand>
        <name>Cu cation</name>
        <dbReference type="ChEBI" id="CHEBI:23378"/>
    </ligand>
</feature>
<dbReference type="RefSeq" id="WP_008513270.1">
    <property type="nucleotide sequence ID" value="NZ_CM001403.1"/>
</dbReference>
<dbReference type="PROSITE" id="PS51352">
    <property type="entry name" value="THIOREDOXIN_2"/>
    <property type="match status" value="1"/>
</dbReference>
<dbReference type="EMBL" id="CM001403">
    <property type="protein sequence ID" value="EHQ31080.1"/>
    <property type="molecule type" value="Genomic_DNA"/>
</dbReference>
<evidence type="ECO:0000313" key="7">
    <source>
        <dbReference type="Proteomes" id="UP000002774"/>
    </source>
</evidence>
<dbReference type="PROSITE" id="PS51257">
    <property type="entry name" value="PROKAR_LIPOPROTEIN"/>
    <property type="match status" value="1"/>
</dbReference>
<protein>
    <submittedName>
        <fullName evidence="6">Electron transport protein SCO1/SenC</fullName>
    </submittedName>
</protein>
<dbReference type="Proteomes" id="UP000002774">
    <property type="component" value="Chromosome"/>
</dbReference>
<reference evidence="6" key="1">
    <citation type="submission" date="2011-09" db="EMBL/GenBank/DDBJ databases">
        <title>The permanent draft genome of Mucilaginibacter paludis DSM 18603.</title>
        <authorList>
            <consortium name="US DOE Joint Genome Institute (JGI-PGF)"/>
            <person name="Lucas S."/>
            <person name="Han J."/>
            <person name="Lapidus A."/>
            <person name="Bruce D."/>
            <person name="Goodwin L."/>
            <person name="Pitluck S."/>
            <person name="Peters L."/>
            <person name="Kyrpides N."/>
            <person name="Mavromatis K."/>
            <person name="Ivanova N."/>
            <person name="Mikhailova N."/>
            <person name="Held B."/>
            <person name="Detter J.C."/>
            <person name="Tapia R."/>
            <person name="Han C."/>
            <person name="Land M."/>
            <person name="Hauser L."/>
            <person name="Markowitz V."/>
            <person name="Cheng J.-F."/>
            <person name="Hugenholtz P."/>
            <person name="Woyke T."/>
            <person name="Wu D."/>
            <person name="Tindall B."/>
            <person name="Brambilla E."/>
            <person name="Klenk H.-P."/>
            <person name="Eisen J.A."/>
        </authorList>
    </citation>
    <scope>NUCLEOTIDE SEQUENCE [LARGE SCALE GENOMIC DNA]</scope>
    <source>
        <strain evidence="6">DSM 18603</strain>
    </source>
</reference>
<dbReference type="PANTHER" id="PTHR12151:SF25">
    <property type="entry name" value="LINALOOL DEHYDRATASE_ISOMERASE DOMAIN-CONTAINING PROTEIN"/>
    <property type="match status" value="1"/>
</dbReference>